<proteinExistence type="predicted"/>
<dbReference type="InterPro" id="IPR051321">
    <property type="entry name" value="PHA/PHB_synthase"/>
</dbReference>
<accession>A0A7W9AH28</accession>
<dbReference type="Gene3D" id="3.40.50.1820">
    <property type="entry name" value="alpha/beta hydrolase"/>
    <property type="match status" value="1"/>
</dbReference>
<sequence length="297" mass="31474">MPIVATAGRAMLRDYGGSGLPVIFIPSLINPPFILDLTAQNSLLRWLARKGVRPLLVDWGAPEPADRDQDIAAHVEHLLLPLIDALGERPALAGYCLGGTMALAAAQLRDVAGLALIATPWQFAGFPPSARADMASLWASAAPACEPLGLMPMEMLQSGFWRLDPGRTVRKFETFAALDPAGAEAAAFIALEDWANGGAPLTLAAAREAFEDLFAANKPGLGQWRVGGALIDPSRLTCPAIDIVSLNDRIVPAASAANLPHRIDLRAGHVGMIVGRGARTALWEPLAAWLSQLQCEC</sequence>
<dbReference type="GO" id="GO:0016746">
    <property type="term" value="F:acyltransferase activity"/>
    <property type="evidence" value="ECO:0007669"/>
    <property type="project" value="UniProtKB-KW"/>
</dbReference>
<dbReference type="Pfam" id="PF12697">
    <property type="entry name" value="Abhydrolase_6"/>
    <property type="match status" value="1"/>
</dbReference>
<dbReference type="AlphaFoldDB" id="A0A7W9AH28"/>
<reference evidence="2 3" key="1">
    <citation type="submission" date="2020-08" db="EMBL/GenBank/DDBJ databases">
        <title>Genomic Encyclopedia of Type Strains, Phase IV (KMG-IV): sequencing the most valuable type-strain genomes for metagenomic binning, comparative biology and taxonomic classification.</title>
        <authorList>
            <person name="Goeker M."/>
        </authorList>
    </citation>
    <scope>NUCLEOTIDE SEQUENCE [LARGE SCALE GENOMIC DNA]</scope>
    <source>
        <strain evidence="2 3">DSM 25079</strain>
    </source>
</reference>
<keyword evidence="3" id="KW-1185">Reference proteome</keyword>
<feature type="domain" description="AB hydrolase-1" evidence="1">
    <location>
        <begin position="43"/>
        <end position="270"/>
    </location>
</feature>
<evidence type="ECO:0000259" key="1">
    <source>
        <dbReference type="Pfam" id="PF12697"/>
    </source>
</evidence>
<name>A0A7W9AH28_9SPHN</name>
<dbReference type="InterPro" id="IPR029058">
    <property type="entry name" value="AB_hydrolase_fold"/>
</dbReference>
<comment type="caution">
    <text evidence="2">The sequence shown here is derived from an EMBL/GenBank/DDBJ whole genome shotgun (WGS) entry which is preliminary data.</text>
</comment>
<dbReference type="PANTHER" id="PTHR36837">
    <property type="entry name" value="POLY(3-HYDROXYALKANOATE) POLYMERASE SUBUNIT PHAC"/>
    <property type="match status" value="1"/>
</dbReference>
<dbReference type="PANTHER" id="PTHR36837:SF2">
    <property type="entry name" value="POLY(3-HYDROXYALKANOATE) POLYMERASE SUBUNIT PHAC"/>
    <property type="match status" value="1"/>
</dbReference>
<keyword evidence="2" id="KW-0012">Acyltransferase</keyword>
<dbReference type="EMBL" id="JACIJC010000002">
    <property type="protein sequence ID" value="MBB5685514.1"/>
    <property type="molecule type" value="Genomic_DNA"/>
</dbReference>
<dbReference type="SUPFAM" id="SSF53474">
    <property type="entry name" value="alpha/beta-Hydrolases"/>
    <property type="match status" value="1"/>
</dbReference>
<keyword evidence="2" id="KW-0808">Transferase</keyword>
<organism evidence="2 3">
    <name type="scientific">Sphingobium boeckii</name>
    <dbReference type="NCBI Taxonomy" id="1082345"/>
    <lineage>
        <taxon>Bacteria</taxon>
        <taxon>Pseudomonadati</taxon>
        <taxon>Pseudomonadota</taxon>
        <taxon>Alphaproteobacteria</taxon>
        <taxon>Sphingomonadales</taxon>
        <taxon>Sphingomonadaceae</taxon>
        <taxon>Sphingobium</taxon>
    </lineage>
</organism>
<protein>
    <submittedName>
        <fullName evidence="2">Polyhydroxyalkanoate synthase</fullName>
        <ecNumber evidence="2">2.3.1.-</ecNumber>
    </submittedName>
</protein>
<evidence type="ECO:0000313" key="2">
    <source>
        <dbReference type="EMBL" id="MBB5685514.1"/>
    </source>
</evidence>
<evidence type="ECO:0000313" key="3">
    <source>
        <dbReference type="Proteomes" id="UP000549617"/>
    </source>
</evidence>
<dbReference type="EC" id="2.3.1.-" evidence="2"/>
<gene>
    <name evidence="2" type="ORF">FHS49_001522</name>
</gene>
<dbReference type="Proteomes" id="UP000549617">
    <property type="component" value="Unassembled WGS sequence"/>
</dbReference>
<dbReference type="InterPro" id="IPR000073">
    <property type="entry name" value="AB_hydrolase_1"/>
</dbReference>